<evidence type="ECO:0000256" key="7">
    <source>
        <dbReference type="ARBA" id="ARBA00023326"/>
    </source>
</evidence>
<evidence type="ECO:0000256" key="6">
    <source>
        <dbReference type="ARBA" id="ARBA00023277"/>
    </source>
</evidence>
<keyword evidence="2" id="KW-0964">Secreted</keyword>
<dbReference type="PANTHER" id="PTHR38050">
    <property type="match status" value="1"/>
</dbReference>
<dbReference type="InterPro" id="IPR029058">
    <property type="entry name" value="AB_hydrolase_fold"/>
</dbReference>
<gene>
    <name evidence="10" type="ORF">DES53_102704</name>
</gene>
<evidence type="ECO:0000256" key="5">
    <source>
        <dbReference type="ARBA" id="ARBA00022801"/>
    </source>
</evidence>
<dbReference type="GO" id="GO:0045493">
    <property type="term" value="P:xylan catabolic process"/>
    <property type="evidence" value="ECO:0007669"/>
    <property type="project" value="UniProtKB-KW"/>
</dbReference>
<reference evidence="10 11" key="1">
    <citation type="submission" date="2018-06" db="EMBL/GenBank/DDBJ databases">
        <title>Genomic Encyclopedia of Type Strains, Phase IV (KMG-IV): sequencing the most valuable type-strain genomes for metagenomic binning, comparative biology and taxonomic classification.</title>
        <authorList>
            <person name="Goeker M."/>
        </authorList>
    </citation>
    <scope>NUCLEOTIDE SEQUENCE [LARGE SCALE GENOMIC DNA]</scope>
    <source>
        <strain evidence="10 11">DSM 25532</strain>
    </source>
</reference>
<evidence type="ECO:0000256" key="2">
    <source>
        <dbReference type="ARBA" id="ARBA00022525"/>
    </source>
</evidence>
<evidence type="ECO:0000256" key="1">
    <source>
        <dbReference type="ARBA" id="ARBA00004613"/>
    </source>
</evidence>
<dbReference type="GO" id="GO:0008236">
    <property type="term" value="F:serine-type peptidase activity"/>
    <property type="evidence" value="ECO:0007669"/>
    <property type="project" value="InterPro"/>
</dbReference>
<accession>A0A366HS38</accession>
<proteinExistence type="predicted"/>
<feature type="chain" id="PRO_5016752707" evidence="8">
    <location>
        <begin position="29"/>
        <end position="296"/>
    </location>
</feature>
<keyword evidence="4 8" id="KW-0732">Signal</keyword>
<dbReference type="GO" id="GO:0030600">
    <property type="term" value="F:feruloyl esterase activity"/>
    <property type="evidence" value="ECO:0007669"/>
    <property type="project" value="InterPro"/>
</dbReference>
<keyword evidence="3" id="KW-0858">Xylan degradation</keyword>
<organism evidence="10 11">
    <name type="scientific">Roseimicrobium gellanilyticum</name>
    <dbReference type="NCBI Taxonomy" id="748857"/>
    <lineage>
        <taxon>Bacteria</taxon>
        <taxon>Pseudomonadati</taxon>
        <taxon>Verrucomicrobiota</taxon>
        <taxon>Verrucomicrobiia</taxon>
        <taxon>Verrucomicrobiales</taxon>
        <taxon>Verrucomicrobiaceae</taxon>
        <taxon>Roseimicrobium</taxon>
    </lineage>
</organism>
<keyword evidence="11" id="KW-1185">Reference proteome</keyword>
<dbReference type="SUPFAM" id="SSF53474">
    <property type="entry name" value="alpha/beta-Hydrolases"/>
    <property type="match status" value="1"/>
</dbReference>
<evidence type="ECO:0000256" key="3">
    <source>
        <dbReference type="ARBA" id="ARBA00022651"/>
    </source>
</evidence>
<evidence type="ECO:0000259" key="9">
    <source>
        <dbReference type="Pfam" id="PF00326"/>
    </source>
</evidence>
<dbReference type="PANTHER" id="PTHR38050:SF2">
    <property type="entry name" value="FERULOYL ESTERASE C-RELATED"/>
    <property type="match status" value="1"/>
</dbReference>
<evidence type="ECO:0000256" key="8">
    <source>
        <dbReference type="SAM" id="SignalP"/>
    </source>
</evidence>
<dbReference type="InterPro" id="IPR043595">
    <property type="entry name" value="FaeB/C/D"/>
</dbReference>
<feature type="signal peptide" evidence="8">
    <location>
        <begin position="1"/>
        <end position="28"/>
    </location>
</feature>
<dbReference type="EMBL" id="QNRR01000002">
    <property type="protein sequence ID" value="RBP46316.1"/>
    <property type="molecule type" value="Genomic_DNA"/>
</dbReference>
<dbReference type="RefSeq" id="WP_211325485.1">
    <property type="nucleotide sequence ID" value="NZ_QNRR01000002.1"/>
</dbReference>
<keyword evidence="5" id="KW-0378">Hydrolase</keyword>
<evidence type="ECO:0000256" key="4">
    <source>
        <dbReference type="ARBA" id="ARBA00022729"/>
    </source>
</evidence>
<keyword evidence="7" id="KW-0624">Polysaccharide degradation</keyword>
<evidence type="ECO:0000313" key="10">
    <source>
        <dbReference type="EMBL" id="RBP46316.1"/>
    </source>
</evidence>
<comment type="subcellular location">
    <subcellularLocation>
        <location evidence="1">Secreted</location>
    </subcellularLocation>
</comment>
<dbReference type="InterPro" id="IPR001375">
    <property type="entry name" value="Peptidase_S9_cat"/>
</dbReference>
<dbReference type="Gene3D" id="3.40.50.1820">
    <property type="entry name" value="alpha/beta hydrolase"/>
    <property type="match status" value="1"/>
</dbReference>
<comment type="caution">
    <text evidence="10">The sequence shown here is derived from an EMBL/GenBank/DDBJ whole genome shotgun (WGS) entry which is preliminary data.</text>
</comment>
<protein>
    <submittedName>
        <fullName evidence="10">Polyhydroxybutyrate depolymerase</fullName>
    </submittedName>
</protein>
<evidence type="ECO:0000313" key="11">
    <source>
        <dbReference type="Proteomes" id="UP000253426"/>
    </source>
</evidence>
<dbReference type="Proteomes" id="UP000253426">
    <property type="component" value="Unassembled WGS sequence"/>
</dbReference>
<keyword evidence="6" id="KW-0119">Carbohydrate metabolism</keyword>
<dbReference type="Pfam" id="PF00326">
    <property type="entry name" value="Peptidase_S9"/>
    <property type="match status" value="1"/>
</dbReference>
<feature type="domain" description="Peptidase S9 prolyl oligopeptidase catalytic" evidence="9">
    <location>
        <begin position="135"/>
        <end position="191"/>
    </location>
</feature>
<dbReference type="AlphaFoldDB" id="A0A366HS38"/>
<sequence>MRLPRTRYSPVTCLLLALLAASSLYVEAEPPTARQRLQQALQLPESLGAASYTVEGVAREALIYAPASAKSSPTPVVFVFHGHGGNARQAARSFGIYHEWPEAISVYMQGLPTKGQLTDPEGKKNGWQGREGLEGNRDLKFFDAVLAKLKTDYKVDSKRIYSTGHSNGGGFTYMLWAERGDVFAAMAPSAAAAPFSMPKLKPKPAMHLAGETDPLVKYEWQVKTMEAVRKLNGCESQGKAWNEVGTAYPSLTGTPFVSLIHPGGHQFLQDAPPLIVKFFKEHPASSTTSSVDTVKK</sequence>
<dbReference type="GO" id="GO:0005576">
    <property type="term" value="C:extracellular region"/>
    <property type="evidence" value="ECO:0007669"/>
    <property type="project" value="UniProtKB-SubCell"/>
</dbReference>
<dbReference type="GO" id="GO:0006508">
    <property type="term" value="P:proteolysis"/>
    <property type="evidence" value="ECO:0007669"/>
    <property type="project" value="InterPro"/>
</dbReference>
<name>A0A366HS38_9BACT</name>